<feature type="binding site" evidence="8">
    <location>
        <begin position="26"/>
        <end position="31"/>
    </location>
    <ligand>
        <name>ATP</name>
        <dbReference type="ChEBI" id="CHEBI:30616"/>
    </ligand>
</feature>
<keyword evidence="3 8" id="KW-0436">Ligase</keyword>
<accession>A0ABV3X6V0</accession>
<dbReference type="InterPro" id="IPR012796">
    <property type="entry name" value="Lysidine-tRNA-synth_C"/>
</dbReference>
<comment type="caution">
    <text evidence="10">The sequence shown here is derived from an EMBL/GenBank/DDBJ whole genome shotgun (WGS) entry which is preliminary data.</text>
</comment>
<gene>
    <name evidence="8 10" type="primary">tilS</name>
    <name evidence="10" type="ORF">QCO44_07785</name>
</gene>
<protein>
    <recommendedName>
        <fullName evidence="8">tRNA(Ile)-lysidine synthase</fullName>
        <ecNumber evidence="8">6.3.4.19</ecNumber>
    </recommendedName>
    <alternativeName>
        <fullName evidence="8">tRNA(Ile)-2-lysyl-cytidine synthase</fullName>
    </alternativeName>
    <alternativeName>
        <fullName evidence="8">tRNA(Ile)-lysidine synthetase</fullName>
    </alternativeName>
</protein>
<evidence type="ECO:0000259" key="9">
    <source>
        <dbReference type="SMART" id="SM00977"/>
    </source>
</evidence>
<dbReference type="SUPFAM" id="SSF56037">
    <property type="entry name" value="PheT/TilS domain"/>
    <property type="match status" value="1"/>
</dbReference>
<dbReference type="SMART" id="SM00977">
    <property type="entry name" value="TilS_C"/>
    <property type="match status" value="1"/>
</dbReference>
<dbReference type="InterPro" id="IPR011063">
    <property type="entry name" value="TilS/TtcA_N"/>
</dbReference>
<comment type="similarity">
    <text evidence="8">Belongs to the tRNA(Ile)-lysidine synthase family.</text>
</comment>
<comment type="function">
    <text evidence="8">Ligates lysine onto the cytidine present at position 34 of the AUA codon-specific tRNA(Ile) that contains the anticodon CAU, in an ATP-dependent manner. Cytidine is converted to lysidine, thus changing the amino acid specificity of the tRNA from methionine to isoleucine.</text>
</comment>
<name>A0ABV3X6V0_9FIRM</name>
<proteinExistence type="inferred from homology"/>
<evidence type="ECO:0000256" key="7">
    <source>
        <dbReference type="ARBA" id="ARBA00048539"/>
    </source>
</evidence>
<dbReference type="RefSeq" id="WP_368847261.1">
    <property type="nucleotide sequence ID" value="NZ_CP194411.1"/>
</dbReference>
<feature type="domain" description="Lysidine-tRNA(Ile) synthetase C-terminal" evidence="9">
    <location>
        <begin position="392"/>
        <end position="463"/>
    </location>
</feature>
<sequence length="478" mass="52491">MLDRVLRFCTENGIGLSDAFLVVAVSGGADSMALLDILLRLRERLRLSLHAAHFEHGIRGEASREDARYVAAFCEARGVPCTVEAADVPAYARAAKLSLETAARDMRYRFLRRLKATLGASAIAAAHHADDQAETVLLHILRGAGLHGAAGMRPCAGDIVRPLLGLRKAELVAYCAARDIEVRHDATNDAADGRRNYLRLEIVPRLEAQVNSAVGNALVRFAETSRADDEALEEWTAGAFARMTRREGNRLSICRSGFREQPVAVQRRMVQRAGRFFTNPAHTWDYGQVETVRRMLIGEKSGLSRDLPGRIHLEIDWERAHFFPASSARSLSVKDERQGAPGAEDCPVLLAVPGRTLLPQFGLVIEAEFVEERRITDGITEVYADAASLGTPVVRTRKPGDRIGAAQDGKKLKDFFIAAHVPRRERDQVPLVCTEAGAVLWAVGLRRFAAARVESASGRIVRLRADPLPDDEKTTTSI</sequence>
<dbReference type="Gene3D" id="3.40.50.620">
    <property type="entry name" value="HUPs"/>
    <property type="match status" value="1"/>
</dbReference>
<dbReference type="CDD" id="cd01992">
    <property type="entry name" value="TilS_N"/>
    <property type="match status" value="1"/>
</dbReference>
<evidence type="ECO:0000313" key="10">
    <source>
        <dbReference type="EMBL" id="MEX5285535.1"/>
    </source>
</evidence>
<dbReference type="GO" id="GO:0032267">
    <property type="term" value="F:tRNA(Ile)-lysidine synthase activity"/>
    <property type="evidence" value="ECO:0007669"/>
    <property type="project" value="UniProtKB-EC"/>
</dbReference>
<dbReference type="InterPro" id="IPR014729">
    <property type="entry name" value="Rossmann-like_a/b/a_fold"/>
</dbReference>
<dbReference type="Proteomes" id="UP001559623">
    <property type="component" value="Unassembled WGS sequence"/>
</dbReference>
<keyword evidence="4 8" id="KW-0819">tRNA processing</keyword>
<evidence type="ECO:0000256" key="2">
    <source>
        <dbReference type="ARBA" id="ARBA00022490"/>
    </source>
</evidence>
<dbReference type="EC" id="6.3.4.19" evidence="8"/>
<keyword evidence="11" id="KW-1185">Reference proteome</keyword>
<keyword evidence="2 8" id="KW-0963">Cytoplasm</keyword>
<comment type="catalytic activity">
    <reaction evidence="7 8">
        <text>cytidine(34) in tRNA(Ile2) + L-lysine + ATP = lysidine(34) in tRNA(Ile2) + AMP + diphosphate + H(+)</text>
        <dbReference type="Rhea" id="RHEA:43744"/>
        <dbReference type="Rhea" id="RHEA-COMP:10625"/>
        <dbReference type="Rhea" id="RHEA-COMP:10670"/>
        <dbReference type="ChEBI" id="CHEBI:15378"/>
        <dbReference type="ChEBI" id="CHEBI:30616"/>
        <dbReference type="ChEBI" id="CHEBI:32551"/>
        <dbReference type="ChEBI" id="CHEBI:33019"/>
        <dbReference type="ChEBI" id="CHEBI:82748"/>
        <dbReference type="ChEBI" id="CHEBI:83665"/>
        <dbReference type="ChEBI" id="CHEBI:456215"/>
        <dbReference type="EC" id="6.3.4.19"/>
    </reaction>
</comment>
<reference evidence="10 11" key="1">
    <citation type="submission" date="2023-04" db="EMBL/GenBank/DDBJ databases">
        <title>Genome Sequence of Selenomonas sputigena ATCC 33150.</title>
        <authorList>
            <person name="Miller D.P."/>
            <person name="Anvari S."/>
            <person name="Polson S.W."/>
            <person name="Macdonald M."/>
            <person name="Mcdowell J.V."/>
        </authorList>
    </citation>
    <scope>NUCLEOTIDE SEQUENCE [LARGE SCALE GENOMIC DNA]</scope>
    <source>
        <strain evidence="10 11">ATCC 33150</strain>
    </source>
</reference>
<comment type="subcellular location">
    <subcellularLocation>
        <location evidence="1 8">Cytoplasm</location>
    </subcellularLocation>
</comment>
<dbReference type="InterPro" id="IPR012094">
    <property type="entry name" value="tRNA_Ile_lys_synt"/>
</dbReference>
<keyword evidence="6 8" id="KW-0067">ATP-binding</keyword>
<evidence type="ECO:0000256" key="6">
    <source>
        <dbReference type="ARBA" id="ARBA00022840"/>
    </source>
</evidence>
<evidence type="ECO:0000313" key="11">
    <source>
        <dbReference type="Proteomes" id="UP001559623"/>
    </source>
</evidence>
<dbReference type="Pfam" id="PF01171">
    <property type="entry name" value="ATP_bind_3"/>
    <property type="match status" value="1"/>
</dbReference>
<evidence type="ECO:0000256" key="3">
    <source>
        <dbReference type="ARBA" id="ARBA00022598"/>
    </source>
</evidence>
<keyword evidence="5 8" id="KW-0547">Nucleotide-binding</keyword>
<dbReference type="PANTHER" id="PTHR43033:SF1">
    <property type="entry name" value="TRNA(ILE)-LYSIDINE SYNTHASE-RELATED"/>
    <property type="match status" value="1"/>
</dbReference>
<dbReference type="SUPFAM" id="SSF82829">
    <property type="entry name" value="MesJ substrate recognition domain-like"/>
    <property type="match status" value="1"/>
</dbReference>
<organism evidence="10 11">
    <name type="scientific">Selenomonas sputigena</name>
    <dbReference type="NCBI Taxonomy" id="69823"/>
    <lineage>
        <taxon>Bacteria</taxon>
        <taxon>Bacillati</taxon>
        <taxon>Bacillota</taxon>
        <taxon>Negativicutes</taxon>
        <taxon>Selenomonadales</taxon>
        <taxon>Selenomonadaceae</taxon>
        <taxon>Selenomonas</taxon>
    </lineage>
</organism>
<dbReference type="PANTHER" id="PTHR43033">
    <property type="entry name" value="TRNA(ILE)-LYSIDINE SYNTHASE-RELATED"/>
    <property type="match status" value="1"/>
</dbReference>
<dbReference type="InterPro" id="IPR012795">
    <property type="entry name" value="tRNA_Ile_lys_synt_N"/>
</dbReference>
<dbReference type="EMBL" id="JARVLH010000004">
    <property type="protein sequence ID" value="MEX5285535.1"/>
    <property type="molecule type" value="Genomic_DNA"/>
</dbReference>
<evidence type="ECO:0000256" key="8">
    <source>
        <dbReference type="HAMAP-Rule" id="MF_01161"/>
    </source>
</evidence>
<evidence type="ECO:0000256" key="5">
    <source>
        <dbReference type="ARBA" id="ARBA00022741"/>
    </source>
</evidence>
<comment type="domain">
    <text evidence="8">The N-terminal region contains the highly conserved SGGXDS motif, predicted to be a P-loop motif involved in ATP binding.</text>
</comment>
<dbReference type="NCBIfam" id="TIGR02432">
    <property type="entry name" value="lysidine_TilS_N"/>
    <property type="match status" value="1"/>
</dbReference>
<dbReference type="HAMAP" id="MF_01161">
    <property type="entry name" value="tRNA_Ile_lys_synt"/>
    <property type="match status" value="1"/>
</dbReference>
<evidence type="ECO:0000256" key="1">
    <source>
        <dbReference type="ARBA" id="ARBA00004496"/>
    </source>
</evidence>
<evidence type="ECO:0000256" key="4">
    <source>
        <dbReference type="ARBA" id="ARBA00022694"/>
    </source>
</evidence>
<dbReference type="Pfam" id="PF11734">
    <property type="entry name" value="TilS_C"/>
    <property type="match status" value="1"/>
</dbReference>
<dbReference type="Gene3D" id="1.20.59.20">
    <property type="match status" value="1"/>
</dbReference>
<dbReference type="SUPFAM" id="SSF52402">
    <property type="entry name" value="Adenine nucleotide alpha hydrolases-like"/>
    <property type="match status" value="1"/>
</dbReference>
<dbReference type="NCBIfam" id="TIGR02433">
    <property type="entry name" value="lysidine_TilS_C"/>
    <property type="match status" value="1"/>
</dbReference>